<proteinExistence type="predicted"/>
<evidence type="ECO:0000256" key="1">
    <source>
        <dbReference type="SAM" id="MobiDB-lite"/>
    </source>
</evidence>
<protein>
    <submittedName>
        <fullName evidence="2">Uncharacterized protein</fullName>
    </submittedName>
</protein>
<organism evidence="2">
    <name type="scientific">Rhipicephalus zambeziensis</name>
    <dbReference type="NCBI Taxonomy" id="60191"/>
    <lineage>
        <taxon>Eukaryota</taxon>
        <taxon>Metazoa</taxon>
        <taxon>Ecdysozoa</taxon>
        <taxon>Arthropoda</taxon>
        <taxon>Chelicerata</taxon>
        <taxon>Arachnida</taxon>
        <taxon>Acari</taxon>
        <taxon>Parasitiformes</taxon>
        <taxon>Ixodida</taxon>
        <taxon>Ixodoidea</taxon>
        <taxon>Ixodidae</taxon>
        <taxon>Rhipicephalinae</taxon>
        <taxon>Rhipicephalus</taxon>
        <taxon>Rhipicephalus</taxon>
    </lineage>
</organism>
<dbReference type="AlphaFoldDB" id="A0A224YQP1"/>
<dbReference type="EMBL" id="GFPF01008772">
    <property type="protein sequence ID" value="MAA19918.1"/>
    <property type="molecule type" value="Transcribed_RNA"/>
</dbReference>
<reference evidence="2" key="1">
    <citation type="journal article" date="2017" name="Parasit. Vectors">
        <title>Sialotranscriptomics of Rhipicephalus zambeziensis reveals intricate expression profiles of secretory proteins and suggests tight temporal transcriptional regulation during blood-feeding.</title>
        <authorList>
            <person name="de Castro M.H."/>
            <person name="de Klerk D."/>
            <person name="Pienaar R."/>
            <person name="Rees D.J.G."/>
            <person name="Mans B.J."/>
        </authorList>
    </citation>
    <scope>NUCLEOTIDE SEQUENCE</scope>
    <source>
        <tissue evidence="2">Salivary glands</tissue>
    </source>
</reference>
<evidence type="ECO:0000313" key="2">
    <source>
        <dbReference type="EMBL" id="MAA19918.1"/>
    </source>
</evidence>
<name>A0A224YQP1_9ACAR</name>
<sequence length="187" mass="20798">MADSSRKAKPRTCRNPAPASLSAGDVFDDTTGTAATPVNLGENPKIQRIERLVKEYLEIQEKIVRLETRQRLAHLRPSHVEKAINDMTAAARALHAAAKEAQSQQSEGSGIVVSSYEFAKECAALTSLLVDLSNSAYLQKKLDEGLTWTGFRLENLQKMGELLHKVADSIDTDVEQLRQRIERLKRD</sequence>
<accession>A0A224YQP1</accession>
<feature type="region of interest" description="Disordered" evidence="1">
    <location>
        <begin position="1"/>
        <end position="39"/>
    </location>
</feature>